<organism evidence="14 15">
    <name type="scientific">Mucor circinelloides f. circinelloides (strain 1006PhL)</name>
    <name type="common">Mucormycosis agent</name>
    <name type="synonym">Calyptromyces circinelloides</name>
    <dbReference type="NCBI Taxonomy" id="1220926"/>
    <lineage>
        <taxon>Eukaryota</taxon>
        <taxon>Fungi</taxon>
        <taxon>Fungi incertae sedis</taxon>
        <taxon>Mucoromycota</taxon>
        <taxon>Mucoromycotina</taxon>
        <taxon>Mucoromycetes</taxon>
        <taxon>Mucorales</taxon>
        <taxon>Mucorineae</taxon>
        <taxon>Mucoraceae</taxon>
        <taxon>Mucor</taxon>
    </lineage>
</organism>
<keyword evidence="10" id="KW-0539">Nucleus</keyword>
<dbReference type="eggNOG" id="ENOG502TARC">
    <property type="taxonomic scope" value="Eukaryota"/>
</dbReference>
<sequence length="413" mass="47965">MSYPKRLRTDQDDTFKRPHSSVEDLQASAQSLSNILSILDTTIKNLDKETAEFSRQTRLSLFDRPYELVTENDISIAQTEIGKTIDAELDVLIEEAEKEMEKLKSEEEELIAKKAEKQMELDELARLIKLKEAENAQKSKSKSKENQRQAQFTPQQKQELRKLDNEKARLEQLLAYEDRRLAEKTEVLKELQKKNLETEKRLESAKNPTPAEIGEYEQNLLKQIEDFKQKIKEKKEEIAERKLQEEQEQAQAQADADADADADQDQETSNVSPSNTIARYKELFDMIDKLHQVITQPDFRASEEAVKECQVELEQFYKEIQQDIAKRKEKQPSSIEKLKRLCQVIIPDQAFARTTGRILELLYSSEDNLLPLDVLQKEFPEASESRHNFKKVVCWLVTIHVADFDGTHILLSR</sequence>
<dbReference type="Pfam" id="PF08287">
    <property type="entry name" value="DASH_Spc19"/>
    <property type="match status" value="1"/>
</dbReference>
<feature type="region of interest" description="Disordered" evidence="13">
    <location>
        <begin position="134"/>
        <end position="164"/>
    </location>
</feature>
<keyword evidence="11" id="KW-0137">Centromere</keyword>
<feature type="compositionally biased region" description="Basic and acidic residues" evidence="13">
    <location>
        <begin position="7"/>
        <end position="22"/>
    </location>
</feature>
<dbReference type="InParanoid" id="S2JIY7"/>
<evidence type="ECO:0000256" key="12">
    <source>
        <dbReference type="ARBA" id="ARBA00032583"/>
    </source>
</evidence>
<dbReference type="VEuPathDB" id="FungiDB:HMPREF1544_10778"/>
<proteinExistence type="inferred from homology"/>
<dbReference type="EMBL" id="KE124112">
    <property type="protein sequence ID" value="EPB82483.1"/>
    <property type="molecule type" value="Genomic_DNA"/>
</dbReference>
<dbReference type="InterPro" id="IPR013251">
    <property type="entry name" value="DASH_Spc19"/>
</dbReference>
<keyword evidence="9" id="KW-0206">Cytoskeleton</keyword>
<reference evidence="15" key="1">
    <citation type="submission" date="2013-05" db="EMBL/GenBank/DDBJ databases">
        <title>The Genome sequence of Mucor circinelloides f. circinelloides 1006PhL.</title>
        <authorList>
            <consortium name="The Broad Institute Genomics Platform"/>
            <person name="Cuomo C."/>
            <person name="Earl A."/>
            <person name="Findley K."/>
            <person name="Lee S.C."/>
            <person name="Walker B."/>
            <person name="Young S."/>
            <person name="Zeng Q."/>
            <person name="Gargeya S."/>
            <person name="Fitzgerald M."/>
            <person name="Haas B."/>
            <person name="Abouelleil A."/>
            <person name="Allen A.W."/>
            <person name="Alvarado L."/>
            <person name="Arachchi H.M."/>
            <person name="Berlin A.M."/>
            <person name="Chapman S.B."/>
            <person name="Gainer-Dewar J."/>
            <person name="Goldberg J."/>
            <person name="Griggs A."/>
            <person name="Gujja S."/>
            <person name="Hansen M."/>
            <person name="Howarth C."/>
            <person name="Imamovic A."/>
            <person name="Ireland A."/>
            <person name="Larimer J."/>
            <person name="McCowan C."/>
            <person name="Murphy C."/>
            <person name="Pearson M."/>
            <person name="Poon T.W."/>
            <person name="Priest M."/>
            <person name="Roberts A."/>
            <person name="Saif S."/>
            <person name="Shea T."/>
            <person name="Sisk P."/>
            <person name="Sykes S."/>
            <person name="Wortman J."/>
            <person name="Nusbaum C."/>
            <person name="Birren B."/>
        </authorList>
    </citation>
    <scope>NUCLEOTIDE SEQUENCE [LARGE SCALE GENOMIC DNA]</scope>
    <source>
        <strain evidence="15">1006PhL</strain>
    </source>
</reference>
<evidence type="ECO:0000256" key="9">
    <source>
        <dbReference type="ARBA" id="ARBA00023212"/>
    </source>
</evidence>
<dbReference type="AlphaFoldDB" id="S2JIY7"/>
<evidence type="ECO:0000256" key="6">
    <source>
        <dbReference type="ARBA" id="ARBA00022454"/>
    </source>
</evidence>
<dbReference type="GO" id="GO:0042729">
    <property type="term" value="C:DASH complex"/>
    <property type="evidence" value="ECO:0007669"/>
    <property type="project" value="InterPro"/>
</dbReference>
<evidence type="ECO:0000313" key="14">
    <source>
        <dbReference type="EMBL" id="EPB82483.1"/>
    </source>
</evidence>
<evidence type="ECO:0000256" key="5">
    <source>
        <dbReference type="ARBA" id="ARBA00016329"/>
    </source>
</evidence>
<evidence type="ECO:0000256" key="8">
    <source>
        <dbReference type="ARBA" id="ARBA00022838"/>
    </source>
</evidence>
<protein>
    <recommendedName>
        <fullName evidence="5">DASH complex subunit SPC19</fullName>
    </recommendedName>
    <alternativeName>
        <fullName evidence="12">Outer kinetochore protein SPC19</fullName>
    </alternativeName>
</protein>
<feature type="compositionally biased region" description="Acidic residues" evidence="13">
    <location>
        <begin position="256"/>
        <end position="266"/>
    </location>
</feature>
<dbReference type="Proteomes" id="UP000014254">
    <property type="component" value="Unassembled WGS sequence"/>
</dbReference>
<feature type="region of interest" description="Disordered" evidence="13">
    <location>
        <begin position="192"/>
        <end position="214"/>
    </location>
</feature>
<dbReference type="PANTHER" id="PTHR28262">
    <property type="entry name" value="DASH COMPLEX SUBUNIT SPC19"/>
    <property type="match status" value="1"/>
</dbReference>
<evidence type="ECO:0000256" key="4">
    <source>
        <dbReference type="ARBA" id="ARBA00008952"/>
    </source>
</evidence>
<keyword evidence="15" id="KW-1185">Reference proteome</keyword>
<dbReference type="PANTHER" id="PTHR28262:SF1">
    <property type="entry name" value="DASH COMPLEX SUBUNIT SPC19"/>
    <property type="match status" value="1"/>
</dbReference>
<keyword evidence="7" id="KW-0963">Cytoplasm</keyword>
<evidence type="ECO:0000256" key="2">
    <source>
        <dbReference type="ARBA" id="ARBA00004186"/>
    </source>
</evidence>
<evidence type="ECO:0000256" key="3">
    <source>
        <dbReference type="ARBA" id="ARBA00004629"/>
    </source>
</evidence>
<dbReference type="GO" id="GO:0008608">
    <property type="term" value="P:attachment of spindle microtubules to kinetochore"/>
    <property type="evidence" value="ECO:0007669"/>
    <property type="project" value="InterPro"/>
</dbReference>
<evidence type="ECO:0000256" key="7">
    <source>
        <dbReference type="ARBA" id="ARBA00022490"/>
    </source>
</evidence>
<comment type="subcellular location">
    <subcellularLocation>
        <location evidence="3">Chromosome</location>
        <location evidence="3">Centromere</location>
        <location evidence="3">Kinetochore</location>
    </subcellularLocation>
    <subcellularLocation>
        <location evidence="2">Cytoplasm</location>
        <location evidence="2">Cytoskeleton</location>
        <location evidence="2">Spindle</location>
    </subcellularLocation>
    <subcellularLocation>
        <location evidence="1">Nucleus</location>
    </subcellularLocation>
</comment>
<comment type="similarity">
    <text evidence="4">Belongs to the DASH complex SPC19 family.</text>
</comment>
<feature type="compositionally biased region" description="Basic and acidic residues" evidence="13">
    <location>
        <begin position="134"/>
        <end position="147"/>
    </location>
</feature>
<feature type="region of interest" description="Disordered" evidence="13">
    <location>
        <begin position="240"/>
        <end position="274"/>
    </location>
</feature>
<dbReference type="OrthoDB" id="2276093at2759"/>
<evidence type="ECO:0000256" key="11">
    <source>
        <dbReference type="ARBA" id="ARBA00023328"/>
    </source>
</evidence>
<dbReference type="GO" id="GO:0005876">
    <property type="term" value="C:spindle microtubule"/>
    <property type="evidence" value="ECO:0007669"/>
    <property type="project" value="InterPro"/>
</dbReference>
<keyword evidence="8" id="KW-0995">Kinetochore</keyword>
<evidence type="ECO:0000256" key="13">
    <source>
        <dbReference type="SAM" id="MobiDB-lite"/>
    </source>
</evidence>
<gene>
    <name evidence="14" type="ORF">HMPREF1544_10778</name>
</gene>
<accession>S2JIY7</accession>
<evidence type="ECO:0000256" key="10">
    <source>
        <dbReference type="ARBA" id="ARBA00023242"/>
    </source>
</evidence>
<feature type="compositionally biased region" description="Polar residues" evidence="13">
    <location>
        <begin position="148"/>
        <end position="157"/>
    </location>
</feature>
<evidence type="ECO:0000313" key="15">
    <source>
        <dbReference type="Proteomes" id="UP000014254"/>
    </source>
</evidence>
<feature type="region of interest" description="Disordered" evidence="13">
    <location>
        <begin position="1"/>
        <end position="22"/>
    </location>
</feature>
<keyword evidence="6" id="KW-0158">Chromosome</keyword>
<name>S2JIY7_MUCC1</name>
<feature type="compositionally biased region" description="Basic and acidic residues" evidence="13">
    <location>
        <begin position="192"/>
        <end position="204"/>
    </location>
</feature>
<dbReference type="OMA" id="NCETHEK"/>
<evidence type="ECO:0000256" key="1">
    <source>
        <dbReference type="ARBA" id="ARBA00004123"/>
    </source>
</evidence>